<dbReference type="RefSeq" id="WP_123210332.1">
    <property type="nucleotide sequence ID" value="NZ_RJVO01000001.1"/>
</dbReference>
<dbReference type="GO" id="GO:0016787">
    <property type="term" value="F:hydrolase activity"/>
    <property type="evidence" value="ECO:0007669"/>
    <property type="project" value="UniProtKB-KW"/>
</dbReference>
<sequence>MARNQRGRRIRVATGFSAFGLALLLAACGSEAEPASAANGWAGEPKLETPVEQLDAALHCTPFEHPDKPPVLLVHGTFTTGAEQYEWTYIPLLSERGYDVCAVTYPDRGLGDMQVSAEYVVHALRRIHAETGRQVAMIGHSQGAGMPRWALKWWPSARAAVADFVLQAGPNHGTAISDPASLLAGLGLPLPLPSTGGLPVPLPAAVRQFAPASLFTSAVNRGDETPGDIDYTSLYTQFDELVQPVSPVPTAALDWQQNNPKVSNLLLQDLCPGRFVDHVSIGLTDRLAFELTLDAISQPGPANPQRAGGAALCGLAAIIPDQIISTNAASGLVNILRAELSGGAPALHLVSEEPALKDYAR</sequence>
<dbReference type="Pfam" id="PF12697">
    <property type="entry name" value="Abhydrolase_6"/>
    <property type="match status" value="1"/>
</dbReference>
<evidence type="ECO:0000259" key="2">
    <source>
        <dbReference type="Pfam" id="PF12697"/>
    </source>
</evidence>
<proteinExistence type="predicted"/>
<dbReference type="PROSITE" id="PS51257">
    <property type="entry name" value="PROKAR_LIPOPROTEIN"/>
    <property type="match status" value="1"/>
</dbReference>
<evidence type="ECO:0000313" key="3">
    <source>
        <dbReference type="EMBL" id="ROH93477.1"/>
    </source>
</evidence>
<evidence type="ECO:0000313" key="4">
    <source>
        <dbReference type="Proteomes" id="UP000282106"/>
    </source>
</evidence>
<dbReference type="Gene3D" id="3.40.50.1820">
    <property type="entry name" value="alpha/beta hydrolase"/>
    <property type="match status" value="1"/>
</dbReference>
<reference evidence="3 4" key="1">
    <citation type="submission" date="2018-10" db="EMBL/GenBank/DDBJ databases">
        <authorList>
            <person name="Chen W.-M."/>
        </authorList>
    </citation>
    <scope>NUCLEOTIDE SEQUENCE [LARGE SCALE GENOMIC DNA]</scope>
    <source>
        <strain evidence="3 4">THS-13</strain>
    </source>
</reference>
<organism evidence="3 4">
    <name type="scientific">Stagnimonas aquatica</name>
    <dbReference type="NCBI Taxonomy" id="2689987"/>
    <lineage>
        <taxon>Bacteria</taxon>
        <taxon>Pseudomonadati</taxon>
        <taxon>Pseudomonadota</taxon>
        <taxon>Gammaproteobacteria</taxon>
        <taxon>Nevskiales</taxon>
        <taxon>Nevskiaceae</taxon>
        <taxon>Stagnimonas</taxon>
    </lineage>
</organism>
<comment type="caution">
    <text evidence="3">The sequence shown here is derived from an EMBL/GenBank/DDBJ whole genome shotgun (WGS) entry which is preliminary data.</text>
</comment>
<feature type="chain" id="PRO_5018017650" evidence="1">
    <location>
        <begin position="33"/>
        <end position="361"/>
    </location>
</feature>
<dbReference type="InParanoid" id="A0A3N0VL37"/>
<protein>
    <submittedName>
        <fullName evidence="3">Alpha/beta fold hydrolase</fullName>
    </submittedName>
</protein>
<dbReference type="EMBL" id="RJVO01000001">
    <property type="protein sequence ID" value="ROH93477.1"/>
    <property type="molecule type" value="Genomic_DNA"/>
</dbReference>
<accession>A0A3N0VL37</accession>
<dbReference type="InterPro" id="IPR053228">
    <property type="entry name" value="Stereospecific_Lipase"/>
</dbReference>
<keyword evidence="3" id="KW-0378">Hydrolase</keyword>
<keyword evidence="4" id="KW-1185">Reference proteome</keyword>
<name>A0A3N0VL37_9GAMM</name>
<dbReference type="InterPro" id="IPR029058">
    <property type="entry name" value="AB_hydrolase_fold"/>
</dbReference>
<dbReference type="PANTHER" id="PTHR37574">
    <property type="entry name" value="LIPASE B"/>
    <property type="match status" value="1"/>
</dbReference>
<evidence type="ECO:0000256" key="1">
    <source>
        <dbReference type="SAM" id="SignalP"/>
    </source>
</evidence>
<keyword evidence="1" id="KW-0732">Signal</keyword>
<dbReference type="AlphaFoldDB" id="A0A3N0VL37"/>
<dbReference type="Proteomes" id="UP000282106">
    <property type="component" value="Unassembled WGS sequence"/>
</dbReference>
<dbReference type="PANTHER" id="PTHR37574:SF1">
    <property type="entry name" value="LIPASE B"/>
    <property type="match status" value="1"/>
</dbReference>
<dbReference type="InterPro" id="IPR000073">
    <property type="entry name" value="AB_hydrolase_1"/>
</dbReference>
<feature type="signal peptide" evidence="1">
    <location>
        <begin position="1"/>
        <end position="32"/>
    </location>
</feature>
<feature type="domain" description="AB hydrolase-1" evidence="2">
    <location>
        <begin position="71"/>
        <end position="246"/>
    </location>
</feature>
<gene>
    <name evidence="3" type="ORF">ED208_02875</name>
</gene>
<dbReference type="SUPFAM" id="SSF53474">
    <property type="entry name" value="alpha/beta-Hydrolases"/>
    <property type="match status" value="1"/>
</dbReference>